<dbReference type="GO" id="GO:0008270">
    <property type="term" value="F:zinc ion binding"/>
    <property type="evidence" value="ECO:0007669"/>
    <property type="project" value="InterPro"/>
</dbReference>
<feature type="compositionally biased region" description="Low complexity" evidence="3">
    <location>
        <begin position="279"/>
        <end position="288"/>
    </location>
</feature>
<dbReference type="OrthoDB" id="5229455at2759"/>
<evidence type="ECO:0000259" key="4">
    <source>
        <dbReference type="PROSITE" id="PS50048"/>
    </source>
</evidence>
<evidence type="ECO:0000313" key="5">
    <source>
        <dbReference type="EMBL" id="CCK72866.1"/>
    </source>
</evidence>
<comment type="subcellular location">
    <subcellularLocation>
        <location evidence="1">Nucleus</location>
    </subcellularLocation>
</comment>
<dbReference type="Pfam" id="PF00172">
    <property type="entry name" value="Zn_clus"/>
    <property type="match status" value="1"/>
</dbReference>
<dbReference type="Gene3D" id="4.10.240.10">
    <property type="entry name" value="Zn(2)-C6 fungal-type DNA-binding domain"/>
    <property type="match status" value="1"/>
</dbReference>
<dbReference type="SUPFAM" id="SSF57701">
    <property type="entry name" value="Zn2/Cys6 DNA-binding domain"/>
    <property type="match status" value="1"/>
</dbReference>
<evidence type="ECO:0000256" key="1">
    <source>
        <dbReference type="ARBA" id="ARBA00004123"/>
    </source>
</evidence>
<name>J7SB95_HUIN7</name>
<sequence>MKSTKIARSRTGCKNCKRLKIKCDENRPRCQNCMRRNNVNCDYSIVLRWGCDSNGGIKKKHFLPTMASKTTPRTQQQILYELGNDSNDGGTENKYSLANDLGAASPTLSQVLGEQEQRRDIQPLDNEFSIEVGNQQREAITHFGESPGILDLILKDNEPITQTTFLSDINLSTLHLPSPLPSILVNSPYYMELFDFYMRETAHLFVPTPSAVNTNNPFRFLLPRMAMNCQPLLYLLLAFGANHKSKKMRQLLTNSTPNPPFYEIGTSSSEESDGRMHESSSNSSTSSTGMFTNIERLDQQVDDYNLPKPDRSSSLTYFKGSTSRYSSIGAIPNCKRASTSDTLLHKAFKTLLKCLKNESERSSNDTVAAIMMLAAFDIFFSDKQATWRRHLDGARKLIMENLRSGKYNKLDELNNETDPGVFINKWFLYVDIIGSLSSIEKCLPLSAVPSHEFLVSQIQYYEKNPSQLQSKIVEMNDIDYNSGMDPKNLLLLGKVSRLINNRNELHDAGYISIQRVEATLELDHEINKNAILSDEKRDEVLHCYYKNEIPQQLKEKYEVYKILRVTNLIYALSGSLQLKRRVLNISNNSTIITDLLIKISKLIRDNIPMCSSTTTCVIFCLFCCGCELIEKSLWQYRSIYLDRIEAMSNIGVSSALMAKFIMQKCWRDKKAWWTVLEEDKLNITFAI</sequence>
<evidence type="ECO:0000256" key="3">
    <source>
        <dbReference type="SAM" id="MobiDB-lite"/>
    </source>
</evidence>
<reference evidence="5 6" key="1">
    <citation type="journal article" date="2011" name="Proc. Natl. Acad. Sci. U.S.A.">
        <title>Evolutionary erosion of yeast sex chromosomes by mating-type switching accidents.</title>
        <authorList>
            <person name="Gordon J.L."/>
            <person name="Armisen D."/>
            <person name="Proux-Wera E."/>
            <person name="Oheigeartaigh S.S."/>
            <person name="Byrne K.P."/>
            <person name="Wolfe K.H."/>
        </authorList>
    </citation>
    <scope>NUCLEOTIDE SEQUENCE [LARGE SCALE GENOMIC DNA]</scope>
    <source>
        <strain evidence="6">ATCC MYA-139 / BCRC 22969 / CBS 8797 / CCRC 22969 / KCTC 17520 / NBRC 10181 / NCYC 3082</strain>
    </source>
</reference>
<dbReference type="HOGENOM" id="CLU_008109_1_0_1"/>
<accession>J7SB95</accession>
<dbReference type="CDD" id="cd00067">
    <property type="entry name" value="GAL4"/>
    <property type="match status" value="1"/>
</dbReference>
<evidence type="ECO:0000256" key="2">
    <source>
        <dbReference type="ARBA" id="ARBA00023242"/>
    </source>
</evidence>
<dbReference type="RefSeq" id="XP_022467110.1">
    <property type="nucleotide sequence ID" value="XM_022610856.1"/>
</dbReference>
<dbReference type="KEGG" id="kng:KNAG_0M00130"/>
<dbReference type="Pfam" id="PF11951">
    <property type="entry name" value="Fungal_trans_2"/>
    <property type="match status" value="2"/>
</dbReference>
<dbReference type="Proteomes" id="UP000006310">
    <property type="component" value="Chromosome 13"/>
</dbReference>
<proteinExistence type="predicted"/>
<feature type="region of interest" description="Disordered" evidence="3">
    <location>
        <begin position="252"/>
        <end position="289"/>
    </location>
</feature>
<gene>
    <name evidence="5" type="primary">KNAG0M00130</name>
    <name evidence="5" type="ordered locus">KNAG_0M00130</name>
</gene>
<dbReference type="STRING" id="1071383.J7SB95"/>
<dbReference type="PANTHER" id="PTHR37534:SF43">
    <property type="entry name" value="FINGER DOMAIN PROTEIN, PUTATIVE (AFU_ORTHOLOGUE AFUA_1G01850)-RELATED"/>
    <property type="match status" value="1"/>
</dbReference>
<dbReference type="AlphaFoldDB" id="J7SB95"/>
<dbReference type="InterPro" id="IPR021858">
    <property type="entry name" value="Fun_TF"/>
</dbReference>
<dbReference type="InterPro" id="IPR036864">
    <property type="entry name" value="Zn2-C6_fun-type_DNA-bd_sf"/>
</dbReference>
<dbReference type="PANTHER" id="PTHR37534">
    <property type="entry name" value="TRANSCRIPTIONAL ACTIVATOR PROTEIN UGA3"/>
    <property type="match status" value="1"/>
</dbReference>
<dbReference type="SMART" id="SM00066">
    <property type="entry name" value="GAL4"/>
    <property type="match status" value="1"/>
</dbReference>
<evidence type="ECO:0000313" key="6">
    <source>
        <dbReference type="Proteomes" id="UP000006310"/>
    </source>
</evidence>
<dbReference type="PROSITE" id="PS50048">
    <property type="entry name" value="ZN2_CY6_FUNGAL_2"/>
    <property type="match status" value="1"/>
</dbReference>
<dbReference type="InterPro" id="IPR001138">
    <property type="entry name" value="Zn2Cys6_DnaBD"/>
</dbReference>
<dbReference type="GO" id="GO:0000976">
    <property type="term" value="F:transcription cis-regulatory region binding"/>
    <property type="evidence" value="ECO:0007669"/>
    <property type="project" value="TreeGrafter"/>
</dbReference>
<protein>
    <recommendedName>
        <fullName evidence="4">Zn(2)-C6 fungal-type domain-containing protein</fullName>
    </recommendedName>
</protein>
<dbReference type="PROSITE" id="PS00463">
    <property type="entry name" value="ZN2_CY6_FUNGAL_1"/>
    <property type="match status" value="1"/>
</dbReference>
<dbReference type="EMBL" id="HE978326">
    <property type="protein sequence ID" value="CCK72866.1"/>
    <property type="molecule type" value="Genomic_DNA"/>
</dbReference>
<dbReference type="GO" id="GO:0005634">
    <property type="term" value="C:nucleus"/>
    <property type="evidence" value="ECO:0007669"/>
    <property type="project" value="UniProtKB-SubCell"/>
</dbReference>
<organism evidence="5 6">
    <name type="scientific">Huiozyma naganishii (strain ATCC MYA-139 / BCRC 22969 / CBS 8797 / KCTC 17520 / NBRC 10181 / NCYC 3082 / Yp74L-3)</name>
    <name type="common">Yeast</name>
    <name type="synonym">Kazachstania naganishii</name>
    <dbReference type="NCBI Taxonomy" id="1071383"/>
    <lineage>
        <taxon>Eukaryota</taxon>
        <taxon>Fungi</taxon>
        <taxon>Dikarya</taxon>
        <taxon>Ascomycota</taxon>
        <taxon>Saccharomycotina</taxon>
        <taxon>Saccharomycetes</taxon>
        <taxon>Saccharomycetales</taxon>
        <taxon>Saccharomycetaceae</taxon>
        <taxon>Huiozyma</taxon>
    </lineage>
</organism>
<dbReference type="GeneID" id="34528646"/>
<keyword evidence="2" id="KW-0539">Nucleus</keyword>
<dbReference type="eggNOG" id="ENOG502QW7R">
    <property type="taxonomic scope" value="Eukaryota"/>
</dbReference>
<dbReference type="OMA" id="TQMAMEY"/>
<keyword evidence="6" id="KW-1185">Reference proteome</keyword>
<dbReference type="GO" id="GO:0000981">
    <property type="term" value="F:DNA-binding transcription factor activity, RNA polymerase II-specific"/>
    <property type="evidence" value="ECO:0007669"/>
    <property type="project" value="InterPro"/>
</dbReference>
<dbReference type="GO" id="GO:0045944">
    <property type="term" value="P:positive regulation of transcription by RNA polymerase II"/>
    <property type="evidence" value="ECO:0007669"/>
    <property type="project" value="TreeGrafter"/>
</dbReference>
<feature type="domain" description="Zn(2)-C6 fungal-type" evidence="4">
    <location>
        <begin position="12"/>
        <end position="43"/>
    </location>
</feature>
<reference evidence="6" key="2">
    <citation type="submission" date="2012-08" db="EMBL/GenBank/DDBJ databases">
        <title>Genome sequence of Kazachstania naganishii.</title>
        <authorList>
            <person name="Gordon J.L."/>
            <person name="Armisen D."/>
            <person name="Proux-Wera E."/>
            <person name="OhEigeartaigh S.S."/>
            <person name="Byrne K.P."/>
            <person name="Wolfe K.H."/>
        </authorList>
    </citation>
    <scope>NUCLEOTIDE SEQUENCE [LARGE SCALE GENOMIC DNA]</scope>
    <source>
        <strain evidence="6">ATCC MYA-139 / BCRC 22969 / CBS 8797 / CCRC 22969 / KCTC 17520 / NBRC 10181 / NCYC 3082</strain>
    </source>
</reference>